<keyword evidence="13" id="KW-0206">Cytoskeleton</keyword>
<evidence type="ECO:0000256" key="16">
    <source>
        <dbReference type="ARBA" id="ARBA00023328"/>
    </source>
</evidence>
<dbReference type="GO" id="GO:0000278">
    <property type="term" value="P:mitotic cell cycle"/>
    <property type="evidence" value="ECO:0007669"/>
    <property type="project" value="InterPro"/>
</dbReference>
<accession>A0AA40K255</accession>
<evidence type="ECO:0000256" key="13">
    <source>
        <dbReference type="ARBA" id="ARBA00023212"/>
    </source>
</evidence>
<name>A0AA40K255_9PEZI</name>
<feature type="compositionally biased region" description="Gly residues" evidence="19">
    <location>
        <begin position="175"/>
        <end position="185"/>
    </location>
</feature>
<dbReference type="GO" id="GO:0042729">
    <property type="term" value="C:DASH complex"/>
    <property type="evidence" value="ECO:0007669"/>
    <property type="project" value="InterPro"/>
</dbReference>
<keyword evidence="10" id="KW-0159">Chromosome partition</keyword>
<evidence type="ECO:0000256" key="7">
    <source>
        <dbReference type="ARBA" id="ARBA00022618"/>
    </source>
</evidence>
<gene>
    <name evidence="20" type="ORF">B0T18DRAFT_414711</name>
</gene>
<evidence type="ECO:0000256" key="19">
    <source>
        <dbReference type="SAM" id="MobiDB-lite"/>
    </source>
</evidence>
<dbReference type="AlphaFoldDB" id="A0AA40K255"/>
<keyword evidence="11" id="KW-0995">Kinetochore</keyword>
<keyword evidence="16" id="KW-0137">Centromere</keyword>
<evidence type="ECO:0000256" key="18">
    <source>
        <dbReference type="ARBA" id="ARBA00044358"/>
    </source>
</evidence>
<evidence type="ECO:0000256" key="11">
    <source>
        <dbReference type="ARBA" id="ARBA00022838"/>
    </source>
</evidence>
<dbReference type="GO" id="GO:0007059">
    <property type="term" value="P:chromosome segregation"/>
    <property type="evidence" value="ECO:0007669"/>
    <property type="project" value="UniProtKB-KW"/>
</dbReference>
<keyword evidence="8" id="KW-0493">Microtubule</keyword>
<dbReference type="GO" id="GO:0072686">
    <property type="term" value="C:mitotic spindle"/>
    <property type="evidence" value="ECO:0007669"/>
    <property type="project" value="InterPro"/>
</dbReference>
<evidence type="ECO:0000256" key="2">
    <source>
        <dbReference type="ARBA" id="ARBA00004186"/>
    </source>
</evidence>
<feature type="compositionally biased region" description="Polar residues" evidence="19">
    <location>
        <begin position="18"/>
        <end position="40"/>
    </location>
</feature>
<evidence type="ECO:0000313" key="21">
    <source>
        <dbReference type="Proteomes" id="UP001172155"/>
    </source>
</evidence>
<evidence type="ECO:0000256" key="10">
    <source>
        <dbReference type="ARBA" id="ARBA00022829"/>
    </source>
</evidence>
<comment type="similarity">
    <text evidence="4">Belongs to the DASH complex DUO1 family.</text>
</comment>
<keyword evidence="7" id="KW-0132">Cell division</keyword>
<evidence type="ECO:0000256" key="14">
    <source>
        <dbReference type="ARBA" id="ARBA00023242"/>
    </source>
</evidence>
<evidence type="ECO:0000256" key="1">
    <source>
        <dbReference type="ARBA" id="ARBA00004123"/>
    </source>
</evidence>
<evidence type="ECO:0000256" key="12">
    <source>
        <dbReference type="ARBA" id="ARBA00023054"/>
    </source>
</evidence>
<keyword evidence="12" id="KW-0175">Coiled coil</keyword>
<evidence type="ECO:0000256" key="6">
    <source>
        <dbReference type="ARBA" id="ARBA00022490"/>
    </source>
</evidence>
<dbReference type="Pfam" id="PF08651">
    <property type="entry name" value="DASH_Duo1"/>
    <property type="match status" value="1"/>
</dbReference>
<dbReference type="EMBL" id="JAUKUD010000005">
    <property type="protein sequence ID" value="KAK0743219.1"/>
    <property type="molecule type" value="Genomic_DNA"/>
</dbReference>
<dbReference type="GO" id="GO:0005874">
    <property type="term" value="C:microtubule"/>
    <property type="evidence" value="ECO:0007669"/>
    <property type="project" value="UniProtKB-KW"/>
</dbReference>
<evidence type="ECO:0000256" key="8">
    <source>
        <dbReference type="ARBA" id="ARBA00022701"/>
    </source>
</evidence>
<dbReference type="GO" id="GO:0051301">
    <property type="term" value="P:cell division"/>
    <property type="evidence" value="ECO:0007669"/>
    <property type="project" value="UniProtKB-KW"/>
</dbReference>
<reference evidence="20" key="1">
    <citation type="submission" date="2023-06" db="EMBL/GenBank/DDBJ databases">
        <title>Genome-scale phylogeny and comparative genomics of the fungal order Sordariales.</title>
        <authorList>
            <consortium name="Lawrence Berkeley National Laboratory"/>
            <person name="Hensen N."/>
            <person name="Bonometti L."/>
            <person name="Westerberg I."/>
            <person name="Brannstrom I.O."/>
            <person name="Guillou S."/>
            <person name="Cros-Aarteil S."/>
            <person name="Calhoun S."/>
            <person name="Haridas S."/>
            <person name="Kuo A."/>
            <person name="Mondo S."/>
            <person name="Pangilinan J."/>
            <person name="Riley R."/>
            <person name="LaButti K."/>
            <person name="Andreopoulos B."/>
            <person name="Lipzen A."/>
            <person name="Chen C."/>
            <person name="Yanf M."/>
            <person name="Daum C."/>
            <person name="Ng V."/>
            <person name="Clum A."/>
            <person name="Steindorff A."/>
            <person name="Ohm R."/>
            <person name="Martin F."/>
            <person name="Silar P."/>
            <person name="Natvig D."/>
            <person name="Lalanne C."/>
            <person name="Gautier V."/>
            <person name="Ament-velasquez S.L."/>
            <person name="Kruys A."/>
            <person name="Hutchinson M.I."/>
            <person name="Powell A.J."/>
            <person name="Barry K."/>
            <person name="Miller A.N."/>
            <person name="Grigoriev I.V."/>
            <person name="Debuchy R."/>
            <person name="Gladieux P."/>
            <person name="Thoren M.H."/>
            <person name="Johannesson H."/>
        </authorList>
    </citation>
    <scope>NUCLEOTIDE SEQUENCE</scope>
    <source>
        <strain evidence="20">SMH3187-1</strain>
    </source>
</reference>
<evidence type="ECO:0000256" key="5">
    <source>
        <dbReference type="ARBA" id="ARBA00022454"/>
    </source>
</evidence>
<evidence type="ECO:0000256" key="17">
    <source>
        <dbReference type="ARBA" id="ARBA00044152"/>
    </source>
</evidence>
<keyword evidence="14" id="KW-0539">Nucleus</keyword>
<dbReference type="PANTHER" id="PTHR28216:SF1">
    <property type="entry name" value="DASH COMPLEX SUBUNIT DUO1"/>
    <property type="match status" value="1"/>
</dbReference>
<evidence type="ECO:0000256" key="4">
    <source>
        <dbReference type="ARBA" id="ARBA00005366"/>
    </source>
</evidence>
<keyword evidence="9" id="KW-0498">Mitosis</keyword>
<protein>
    <recommendedName>
        <fullName evidence="17">DASH complex subunit DUO1</fullName>
    </recommendedName>
    <alternativeName>
        <fullName evidence="18">Outer kinetochore protein DUO1</fullName>
    </alternativeName>
</protein>
<evidence type="ECO:0000256" key="15">
    <source>
        <dbReference type="ARBA" id="ARBA00023306"/>
    </source>
</evidence>
<dbReference type="Proteomes" id="UP001172155">
    <property type="component" value="Unassembled WGS sequence"/>
</dbReference>
<keyword evidence="5" id="KW-0158">Chromosome</keyword>
<dbReference type="PANTHER" id="PTHR28216">
    <property type="entry name" value="DASH COMPLEX SUBUNIT DUO1"/>
    <property type="match status" value="1"/>
</dbReference>
<keyword evidence="6" id="KW-0963">Cytoplasm</keyword>
<keyword evidence="21" id="KW-1185">Reference proteome</keyword>
<feature type="region of interest" description="Disordered" evidence="19">
    <location>
        <begin position="133"/>
        <end position="235"/>
    </location>
</feature>
<feature type="compositionally biased region" description="Low complexity" evidence="19">
    <location>
        <begin position="192"/>
        <end position="215"/>
    </location>
</feature>
<evidence type="ECO:0000256" key="3">
    <source>
        <dbReference type="ARBA" id="ARBA00004629"/>
    </source>
</evidence>
<evidence type="ECO:0000256" key="9">
    <source>
        <dbReference type="ARBA" id="ARBA00022776"/>
    </source>
</evidence>
<feature type="compositionally biased region" description="Basic and acidic residues" evidence="19">
    <location>
        <begin position="1"/>
        <end position="13"/>
    </location>
</feature>
<feature type="compositionally biased region" description="Gly residues" evidence="19">
    <location>
        <begin position="216"/>
        <end position="226"/>
    </location>
</feature>
<feature type="region of interest" description="Disordered" evidence="19">
    <location>
        <begin position="1"/>
        <end position="50"/>
    </location>
</feature>
<comment type="subcellular location">
    <subcellularLocation>
        <location evidence="3">Chromosome</location>
        <location evidence="3">Centromere</location>
        <location evidence="3">Kinetochore</location>
    </subcellularLocation>
    <subcellularLocation>
        <location evidence="2">Cytoplasm</location>
        <location evidence="2">Cytoskeleton</location>
        <location evidence="2">Spindle</location>
    </subcellularLocation>
    <subcellularLocation>
        <location evidence="1">Nucleus</location>
    </subcellularLocation>
</comment>
<evidence type="ECO:0000313" key="20">
    <source>
        <dbReference type="EMBL" id="KAK0743219.1"/>
    </source>
</evidence>
<dbReference type="InterPro" id="IPR013960">
    <property type="entry name" value="DASH_Duo1"/>
</dbReference>
<proteinExistence type="inferred from homology"/>
<feature type="compositionally biased region" description="Basic and acidic residues" evidence="19">
    <location>
        <begin position="133"/>
        <end position="165"/>
    </location>
</feature>
<comment type="caution">
    <text evidence="20">The sequence shown here is derived from an EMBL/GenBank/DDBJ whole genome shotgun (WGS) entry which is preliminary data.</text>
</comment>
<organism evidence="20 21">
    <name type="scientific">Schizothecium vesticola</name>
    <dbReference type="NCBI Taxonomy" id="314040"/>
    <lineage>
        <taxon>Eukaryota</taxon>
        <taxon>Fungi</taxon>
        <taxon>Dikarya</taxon>
        <taxon>Ascomycota</taxon>
        <taxon>Pezizomycotina</taxon>
        <taxon>Sordariomycetes</taxon>
        <taxon>Sordariomycetidae</taxon>
        <taxon>Sordariales</taxon>
        <taxon>Schizotheciaceae</taxon>
        <taxon>Schizothecium</taxon>
    </lineage>
</organism>
<sequence length="235" mass="25674">MADDHSDSSDPEHLFASPSHQRGQQNLPDRTKTPTTNQGSRYDAEEAQEARDAALRRELEGVRNINEVIEGVIGTLERAKGNMGTVSKTVENASTLLNTWTRILSQTEHNQRLILNPEWKGATQDLLDAENETLRRQQDAERRAAELERRREEARRKAEDAERQKLVAPSTRGTGTRGTRGGRGRGAARNTSSGYGQSSGYGVSSDTVSSSSRGTSGIGRGFGSVRGGRSRGTRP</sequence>
<keyword evidence="15" id="KW-0131">Cell cycle</keyword>